<dbReference type="InterPro" id="IPR035979">
    <property type="entry name" value="RBD_domain_sf"/>
</dbReference>
<keyword evidence="6" id="KW-1185">Reference proteome</keyword>
<organism evidence="5 6">
    <name type="scientific">Dillenia turbinata</name>
    <dbReference type="NCBI Taxonomy" id="194707"/>
    <lineage>
        <taxon>Eukaryota</taxon>
        <taxon>Viridiplantae</taxon>
        <taxon>Streptophyta</taxon>
        <taxon>Embryophyta</taxon>
        <taxon>Tracheophyta</taxon>
        <taxon>Spermatophyta</taxon>
        <taxon>Magnoliopsida</taxon>
        <taxon>eudicotyledons</taxon>
        <taxon>Gunneridae</taxon>
        <taxon>Pentapetalae</taxon>
        <taxon>Dilleniales</taxon>
        <taxon>Dilleniaceae</taxon>
        <taxon>Dillenia</taxon>
    </lineage>
</organism>
<evidence type="ECO:0000259" key="4">
    <source>
        <dbReference type="PROSITE" id="PS50102"/>
    </source>
</evidence>
<dbReference type="AlphaFoldDB" id="A0AAN8VEJ4"/>
<comment type="caution">
    <text evidence="5">The sequence shown here is derived from an EMBL/GenBank/DDBJ whole genome shotgun (WGS) entry which is preliminary data.</text>
</comment>
<dbReference type="GO" id="GO:0003723">
    <property type="term" value="F:RNA binding"/>
    <property type="evidence" value="ECO:0007669"/>
    <property type="project" value="UniProtKB-UniRule"/>
</dbReference>
<dbReference type="SUPFAM" id="SSF54928">
    <property type="entry name" value="RNA-binding domain, RBD"/>
    <property type="match status" value="2"/>
</dbReference>
<evidence type="ECO:0000313" key="6">
    <source>
        <dbReference type="Proteomes" id="UP001370490"/>
    </source>
</evidence>
<dbReference type="Proteomes" id="UP001370490">
    <property type="component" value="Unassembled WGS sequence"/>
</dbReference>
<evidence type="ECO:0000256" key="3">
    <source>
        <dbReference type="PROSITE-ProRule" id="PRU00176"/>
    </source>
</evidence>
<feature type="domain" description="RRM" evidence="4">
    <location>
        <begin position="1"/>
        <end position="47"/>
    </location>
</feature>
<gene>
    <name evidence="5" type="ORF">RJ641_036487</name>
</gene>
<evidence type="ECO:0000313" key="5">
    <source>
        <dbReference type="EMBL" id="KAK6933593.1"/>
    </source>
</evidence>
<keyword evidence="2 3" id="KW-0694">RNA-binding</keyword>
<protein>
    <submittedName>
        <fullName evidence="5">RNA recognition motif domain</fullName>
    </submittedName>
</protein>
<accession>A0AAN8VEJ4</accession>
<evidence type="ECO:0000256" key="2">
    <source>
        <dbReference type="ARBA" id="ARBA00022884"/>
    </source>
</evidence>
<dbReference type="InterPro" id="IPR000504">
    <property type="entry name" value="RRM_dom"/>
</dbReference>
<sequence>MIIEENGRSKEFGFVQFELEEFAHAAIKSLHGTMLEGRKLYVSKFMKKNERKPVAEEPKFTNVYVKNMDKDLTKDLLQEKFSKFGKTCNVVIMKNKDGKSRGFEFANFESSEDSQKAVQAVQGALLGSKHLYVKHFNSDVDDKTLQELFSPFGHLTPAKVIWYAYGVSKGNDFVCFSSPEKAKKALEALHDTHFHEATLYVTYA</sequence>
<dbReference type="Gene3D" id="3.30.70.330">
    <property type="match status" value="3"/>
</dbReference>
<name>A0AAN8VEJ4_9MAGN</name>
<dbReference type="SMART" id="SM00360">
    <property type="entry name" value="RRM"/>
    <property type="match status" value="2"/>
</dbReference>
<dbReference type="InterPro" id="IPR012677">
    <property type="entry name" value="Nucleotide-bd_a/b_plait_sf"/>
</dbReference>
<dbReference type="PANTHER" id="PTHR24012">
    <property type="entry name" value="RNA BINDING PROTEIN"/>
    <property type="match status" value="1"/>
</dbReference>
<feature type="domain" description="RRM" evidence="4">
    <location>
        <begin position="61"/>
        <end position="138"/>
    </location>
</feature>
<reference evidence="5 6" key="1">
    <citation type="submission" date="2023-12" db="EMBL/GenBank/DDBJ databases">
        <title>A high-quality genome assembly for Dillenia turbinata (Dilleniales).</title>
        <authorList>
            <person name="Chanderbali A."/>
        </authorList>
    </citation>
    <scope>NUCLEOTIDE SEQUENCE [LARGE SCALE GENOMIC DNA]</scope>
    <source>
        <strain evidence="5">LSX21</strain>
        <tissue evidence="5">Leaf</tissue>
    </source>
</reference>
<proteinExistence type="predicted"/>
<feature type="domain" description="RRM" evidence="4">
    <location>
        <begin position="129"/>
        <end position="204"/>
    </location>
</feature>
<evidence type="ECO:0000256" key="1">
    <source>
        <dbReference type="ARBA" id="ARBA00022737"/>
    </source>
</evidence>
<dbReference type="Pfam" id="PF00076">
    <property type="entry name" value="RRM_1"/>
    <property type="match status" value="2"/>
</dbReference>
<dbReference type="EMBL" id="JBAMMX010000009">
    <property type="protein sequence ID" value="KAK6933593.1"/>
    <property type="molecule type" value="Genomic_DNA"/>
</dbReference>
<keyword evidence="1" id="KW-0677">Repeat</keyword>
<dbReference type="PROSITE" id="PS50102">
    <property type="entry name" value="RRM"/>
    <property type="match status" value="3"/>
</dbReference>